<evidence type="ECO:0000313" key="9">
    <source>
        <dbReference type="Proteomes" id="UP000029964"/>
    </source>
</evidence>
<dbReference type="GO" id="GO:0046872">
    <property type="term" value="F:metal ion binding"/>
    <property type="evidence" value="ECO:0007669"/>
    <property type="project" value="UniProtKB-KW"/>
</dbReference>
<keyword evidence="9" id="KW-1185">Reference proteome</keyword>
<dbReference type="Gene3D" id="2.70.50.70">
    <property type="match status" value="1"/>
</dbReference>
<comment type="caution">
    <text evidence="8">The sequence shown here is derived from an EMBL/GenBank/DDBJ whole genome shotgun (WGS) entry which is preliminary data.</text>
</comment>
<name>A0A086T6D4_HAPC1</name>
<evidence type="ECO:0000259" key="7">
    <source>
        <dbReference type="Pfam" id="PF03067"/>
    </source>
</evidence>
<evidence type="ECO:0000256" key="4">
    <source>
        <dbReference type="ARBA" id="ARBA00023157"/>
    </source>
</evidence>
<dbReference type="InterPro" id="IPR004302">
    <property type="entry name" value="Cellulose/chitin-bd_N"/>
</dbReference>
<dbReference type="EMBL" id="JPKY01000040">
    <property type="protein sequence ID" value="KFH44916.1"/>
    <property type="molecule type" value="Genomic_DNA"/>
</dbReference>
<proteinExistence type="inferred from homology"/>
<keyword evidence="2" id="KW-0479">Metal-binding</keyword>
<evidence type="ECO:0000256" key="1">
    <source>
        <dbReference type="ARBA" id="ARBA00001973"/>
    </source>
</evidence>
<dbReference type="Pfam" id="PF03067">
    <property type="entry name" value="LPMO_10"/>
    <property type="match status" value="1"/>
</dbReference>
<evidence type="ECO:0000313" key="8">
    <source>
        <dbReference type="EMBL" id="KFH44916.1"/>
    </source>
</evidence>
<evidence type="ECO:0000256" key="2">
    <source>
        <dbReference type="ARBA" id="ARBA00022723"/>
    </source>
</evidence>
<dbReference type="PANTHER" id="PTHR36575:SF2">
    <property type="entry name" value="CHITIN-BINDING TYPE-4 DOMAIN-CONTAINING PROTEIN-RELATED"/>
    <property type="match status" value="1"/>
</dbReference>
<comment type="cofactor">
    <cofactor evidence="1">
        <name>Cu(2+)</name>
        <dbReference type="ChEBI" id="CHEBI:29036"/>
    </cofactor>
</comment>
<dbReference type="PANTHER" id="PTHR36575">
    <property type="entry name" value="BINDING PROTEIN, PUTATIVE (AFU_ORTHOLOGUE AFUA_1G14430)-RELATED"/>
    <property type="match status" value="1"/>
</dbReference>
<organism evidence="8 9">
    <name type="scientific">Hapsidospora chrysogenum (strain ATCC 11550 / CBS 779.69 / DSM 880 / IAM 14645 / JCM 23072 / IMI 49137)</name>
    <name type="common">Acremonium chrysogenum</name>
    <dbReference type="NCBI Taxonomy" id="857340"/>
    <lineage>
        <taxon>Eukaryota</taxon>
        <taxon>Fungi</taxon>
        <taxon>Dikarya</taxon>
        <taxon>Ascomycota</taxon>
        <taxon>Pezizomycotina</taxon>
        <taxon>Sordariomycetes</taxon>
        <taxon>Hypocreomycetidae</taxon>
        <taxon>Hypocreales</taxon>
        <taxon>Bionectriaceae</taxon>
        <taxon>Hapsidospora</taxon>
    </lineage>
</organism>
<dbReference type="HOGENOM" id="CLU_053021_2_0_1"/>
<dbReference type="Proteomes" id="UP000029964">
    <property type="component" value="Unassembled WGS sequence"/>
</dbReference>
<feature type="domain" description="Chitin-binding type-4" evidence="7">
    <location>
        <begin position="44"/>
        <end position="153"/>
    </location>
</feature>
<protein>
    <recommendedName>
        <fullName evidence="7">Chitin-binding type-4 domain-containing protein</fullName>
    </recommendedName>
</protein>
<evidence type="ECO:0000256" key="3">
    <source>
        <dbReference type="ARBA" id="ARBA00023008"/>
    </source>
</evidence>
<comment type="similarity">
    <text evidence="6">Belongs to the polysaccharide monooxygenase AA13 family.</text>
</comment>
<keyword evidence="4" id="KW-1015">Disulfide bond</keyword>
<evidence type="ECO:0000256" key="6">
    <source>
        <dbReference type="ARBA" id="ARBA00034311"/>
    </source>
</evidence>
<dbReference type="STRING" id="857340.A0A086T6D4"/>
<dbReference type="AlphaFoldDB" id="A0A086T6D4"/>
<reference evidence="9" key="1">
    <citation type="journal article" date="2014" name="Genome Announc.">
        <title>Genome sequence and annotation of Acremonium chrysogenum, producer of the beta-lactam antibiotic cephalosporin C.</title>
        <authorList>
            <person name="Terfehr D."/>
            <person name="Dahlmann T.A."/>
            <person name="Specht T."/>
            <person name="Zadra I."/>
            <person name="Kuernsteiner H."/>
            <person name="Kueck U."/>
        </authorList>
    </citation>
    <scope>NUCLEOTIDE SEQUENCE [LARGE SCALE GENOMIC DNA]</scope>
    <source>
        <strain evidence="9">ATCC 11550 / CBS 779.69 / DSM 880 / IAM 14645 / JCM 23072 / IMI 49137</strain>
    </source>
</reference>
<accession>A0A086T6D4</accession>
<dbReference type="InterPro" id="IPR052282">
    <property type="entry name" value="Starch-active_LPMO"/>
</dbReference>
<keyword evidence="5" id="KW-0325">Glycoprotein</keyword>
<gene>
    <name evidence="8" type="ORF">ACRE_042860</name>
</gene>
<keyword evidence="3" id="KW-0186">Copper</keyword>
<evidence type="ECO:0000256" key="5">
    <source>
        <dbReference type="ARBA" id="ARBA00023180"/>
    </source>
</evidence>
<sequence length="155" mass="17104">MNPFQHNRHLHTILPKLDIAGPIENSVAVIDSDYNCNLFLCRGYQYDDNTSNTLALSAGDVVDIHIDIIAGHKPGYANISVVDTVANRLIGAPLKVWDDFLSSDPDVPDDERDFSVTIPDGLPADCGQGGNCVLQWYWYATGNEQTYISCLDFTI</sequence>
<dbReference type="OrthoDB" id="120613at2759"/>